<dbReference type="InterPro" id="IPR003439">
    <property type="entry name" value="ABC_transporter-like_ATP-bd"/>
</dbReference>
<sequence length="530" mass="57477">MTRTSPALHAVTWAWPDGTVAFDRLDLQLPAGRTGLVGANGSGKTTLLRLLAGELTPQAGQVSGVEDVAHLAQDLALETEQTIAGFMGIDGVRTSLRRIEAGSVDPADYAAVGERWDVEDRARAELARAGLPRTGNITGTNVLDRRLGELSGGEVTALGLARILLARPAVVLLDEPTTHLDRQARERLTETLSTLRGTVVVVSHDPELLEGLDQIAELREGRVRWYGGGWSSYAAQVRAEQEAAEQALTSARADVRRQRADLVESEQVLARRRRYAQKMYATKREPRAVMKLRQRAAQQSAAGYTRTHQDRLDRARERLADAEQQVREDREIRVDLPDTQVPGARVVLHTEGLVLRTGRAIELELRGPERLALLGANGSGKSTLLHTVAGRLAPRSGRVDVRVPVGLLPQRLDLLDPDLSIAANLARRAPAADDNQVRARLARFLFRGDRADQHVASLSGGELFRATLAALLLADPAPQLLLLDEPTNSLDLASREALVSALACYGGALVVAGHDLAFLDQIGVERAVEL</sequence>
<proteinExistence type="predicted"/>
<dbReference type="FunFam" id="3.40.50.300:FF:000597">
    <property type="entry name" value="ABC transporter ATP-binding protein"/>
    <property type="match status" value="1"/>
</dbReference>
<feature type="coiled-coil region" evidence="4">
    <location>
        <begin position="305"/>
        <end position="332"/>
    </location>
</feature>
<evidence type="ECO:0000256" key="3">
    <source>
        <dbReference type="ARBA" id="ARBA00022840"/>
    </source>
</evidence>
<feature type="domain" description="ABC transporter" evidence="5">
    <location>
        <begin position="6"/>
        <end position="245"/>
    </location>
</feature>
<evidence type="ECO:0000259" key="5">
    <source>
        <dbReference type="PROSITE" id="PS50893"/>
    </source>
</evidence>
<dbReference type="SMART" id="SM00382">
    <property type="entry name" value="AAA"/>
    <property type="match status" value="2"/>
</dbReference>
<protein>
    <submittedName>
        <fullName evidence="6">ABC transporter ATP-binding protein</fullName>
    </submittedName>
</protein>
<dbReference type="InterPro" id="IPR050611">
    <property type="entry name" value="ABCF"/>
</dbReference>
<keyword evidence="1" id="KW-0677">Repeat</keyword>
<dbReference type="PROSITE" id="PS50893">
    <property type="entry name" value="ABC_TRANSPORTER_2"/>
    <property type="match status" value="1"/>
</dbReference>
<organism evidence="6 7">
    <name type="scientific">Nocardioides mangrovicus</name>
    <dbReference type="NCBI Taxonomy" id="2478913"/>
    <lineage>
        <taxon>Bacteria</taxon>
        <taxon>Bacillati</taxon>
        <taxon>Actinomycetota</taxon>
        <taxon>Actinomycetes</taxon>
        <taxon>Propionibacteriales</taxon>
        <taxon>Nocardioidaceae</taxon>
        <taxon>Nocardioides</taxon>
    </lineage>
</organism>
<dbReference type="PANTHER" id="PTHR19211:SF6">
    <property type="entry name" value="BLL7188 PROTEIN"/>
    <property type="match status" value="1"/>
</dbReference>
<evidence type="ECO:0000313" key="7">
    <source>
        <dbReference type="Proteomes" id="UP000281708"/>
    </source>
</evidence>
<dbReference type="RefSeq" id="WP_121805929.1">
    <property type="nucleotide sequence ID" value="NZ_RDBE01000006.1"/>
</dbReference>
<dbReference type="PANTHER" id="PTHR19211">
    <property type="entry name" value="ATP-BINDING TRANSPORT PROTEIN-RELATED"/>
    <property type="match status" value="1"/>
</dbReference>
<dbReference type="InterPro" id="IPR003593">
    <property type="entry name" value="AAA+_ATPase"/>
</dbReference>
<dbReference type="Gene3D" id="3.40.50.300">
    <property type="entry name" value="P-loop containing nucleotide triphosphate hydrolases"/>
    <property type="match status" value="2"/>
</dbReference>
<reference evidence="6 7" key="1">
    <citation type="submission" date="2018-10" db="EMBL/GenBank/DDBJ databases">
        <title>Marmoricola sp. 4Q3S-7 whole genome shotgun sequence.</title>
        <authorList>
            <person name="Li F."/>
        </authorList>
    </citation>
    <scope>NUCLEOTIDE SEQUENCE [LARGE SCALE GENOMIC DNA]</scope>
    <source>
        <strain evidence="6 7">4Q3S-7</strain>
    </source>
</reference>
<dbReference type="InterPro" id="IPR027417">
    <property type="entry name" value="P-loop_NTPase"/>
</dbReference>
<comment type="caution">
    <text evidence="6">The sequence shown here is derived from an EMBL/GenBank/DDBJ whole genome shotgun (WGS) entry which is preliminary data.</text>
</comment>
<dbReference type="OrthoDB" id="5592724at2"/>
<dbReference type="Pfam" id="PF00005">
    <property type="entry name" value="ABC_tran"/>
    <property type="match status" value="2"/>
</dbReference>
<keyword evidence="3 6" id="KW-0067">ATP-binding</keyword>
<dbReference type="Proteomes" id="UP000281708">
    <property type="component" value="Unassembled WGS sequence"/>
</dbReference>
<dbReference type="GO" id="GO:0005524">
    <property type="term" value="F:ATP binding"/>
    <property type="evidence" value="ECO:0007669"/>
    <property type="project" value="UniProtKB-KW"/>
</dbReference>
<dbReference type="GO" id="GO:0016887">
    <property type="term" value="F:ATP hydrolysis activity"/>
    <property type="evidence" value="ECO:0007669"/>
    <property type="project" value="InterPro"/>
</dbReference>
<dbReference type="AlphaFoldDB" id="A0A3L8P4V9"/>
<evidence type="ECO:0000256" key="4">
    <source>
        <dbReference type="SAM" id="Coils"/>
    </source>
</evidence>
<dbReference type="FunFam" id="3.40.50.300:FF:001320">
    <property type="entry name" value="Heme ABC transporter ATP-binding protein"/>
    <property type="match status" value="1"/>
</dbReference>
<name>A0A3L8P4V9_9ACTN</name>
<dbReference type="SUPFAM" id="SSF52540">
    <property type="entry name" value="P-loop containing nucleoside triphosphate hydrolases"/>
    <property type="match status" value="2"/>
</dbReference>
<keyword evidence="7" id="KW-1185">Reference proteome</keyword>
<evidence type="ECO:0000256" key="2">
    <source>
        <dbReference type="ARBA" id="ARBA00022741"/>
    </source>
</evidence>
<keyword evidence="4" id="KW-0175">Coiled coil</keyword>
<accession>A0A3L8P4V9</accession>
<keyword evidence="2" id="KW-0547">Nucleotide-binding</keyword>
<dbReference type="EMBL" id="RDBE01000006">
    <property type="protein sequence ID" value="RLV50164.1"/>
    <property type="molecule type" value="Genomic_DNA"/>
</dbReference>
<gene>
    <name evidence="6" type="ORF">D9V37_09375</name>
</gene>
<evidence type="ECO:0000313" key="6">
    <source>
        <dbReference type="EMBL" id="RLV50164.1"/>
    </source>
</evidence>
<evidence type="ECO:0000256" key="1">
    <source>
        <dbReference type="ARBA" id="ARBA00022737"/>
    </source>
</evidence>